<evidence type="ECO:0000313" key="2">
    <source>
        <dbReference type="Proteomes" id="UP000031890"/>
    </source>
</evidence>
<dbReference type="SUPFAM" id="SSF52540">
    <property type="entry name" value="P-loop containing nucleoside triphosphate hydrolases"/>
    <property type="match status" value="1"/>
</dbReference>
<proteinExistence type="predicted"/>
<dbReference type="STRING" id="161899.CSING_09600"/>
<organism evidence="1 2">
    <name type="scientific">Corynebacterium singulare</name>
    <dbReference type="NCBI Taxonomy" id="161899"/>
    <lineage>
        <taxon>Bacteria</taxon>
        <taxon>Bacillati</taxon>
        <taxon>Actinomycetota</taxon>
        <taxon>Actinomycetes</taxon>
        <taxon>Mycobacteriales</taxon>
        <taxon>Corynebacteriaceae</taxon>
        <taxon>Corynebacterium</taxon>
    </lineage>
</organism>
<reference evidence="1 2" key="1">
    <citation type="journal article" date="2015" name="Genome Announc.">
        <title>Complete Genome Sequence and Annotation of Corynebacterium singulare DSM 44357, Isolated from a Human Semen Specimen.</title>
        <authorList>
            <person name="Merten M."/>
            <person name="Brinkrolf K."/>
            <person name="Albersmeier A."/>
            <person name="Kutter Y."/>
            <person name="Ruckert C."/>
            <person name="Tauch A."/>
        </authorList>
    </citation>
    <scope>NUCLEOTIDE SEQUENCE [LARGE SCALE GENOMIC DNA]</scope>
    <source>
        <strain evidence="1">IBS B52218</strain>
    </source>
</reference>
<dbReference type="Gene3D" id="3.40.50.300">
    <property type="entry name" value="P-loop containing nucleotide triphosphate hydrolases"/>
    <property type="match status" value="1"/>
</dbReference>
<dbReference type="OrthoDB" id="4411029at2"/>
<accession>A0A0B6ESD6</accession>
<dbReference type="AlphaFoldDB" id="A0A0B6ESD6"/>
<protein>
    <submittedName>
        <fullName evidence="1">AAA domain</fullName>
    </submittedName>
</protein>
<dbReference type="RefSeq" id="WP_042531727.1">
    <property type="nucleotide sequence ID" value="NZ_CP010827.1"/>
</dbReference>
<dbReference type="HOGENOM" id="CLU_815628_0_0_11"/>
<evidence type="ECO:0000313" key="1">
    <source>
        <dbReference type="EMBL" id="AJI79437.1"/>
    </source>
</evidence>
<sequence length="340" mass="35889">MNNTGYTDAEIEAMVDEYFSSLLPERSAQDWLDLFDNDLDEWIYPGILCDSYTMFVGAPKSGKSQTAVEVAAAITRGRPFLGVDSTRGNAPGNVLFITTESNGPKENLGRLIAADADINRVWIDQAAASGTVPEASYTAAEAGNLSLVVVDHIPGLCASRGVDTNSLDAVGVILSVASRFNSANVPVLFVHHANKGYSGDPVGAASGHSSIAGLMRHLVGFKMAGNKAFTTLRFNGNITGGFDDPVKVSLGRNGRLSLVNSQQPKAATGTDAAEAVMAEIAKSIPGPTTKKAVYEAVAYELTKRGFTNNRGSSYSVESIKKKLNGMGTLVWDAKEGFAQS</sequence>
<dbReference type="Proteomes" id="UP000031890">
    <property type="component" value="Chromosome"/>
</dbReference>
<gene>
    <name evidence="1" type="ORF">CSING_09600</name>
</gene>
<dbReference type="KEGG" id="csx:CSING_09600"/>
<dbReference type="Pfam" id="PF13481">
    <property type="entry name" value="AAA_25"/>
    <property type="match status" value="1"/>
</dbReference>
<dbReference type="EMBL" id="CP010827">
    <property type="protein sequence ID" value="AJI79437.1"/>
    <property type="molecule type" value="Genomic_DNA"/>
</dbReference>
<dbReference type="InterPro" id="IPR027417">
    <property type="entry name" value="P-loop_NTPase"/>
</dbReference>
<name>A0A0B6ESD6_9CORY</name>